<comment type="similarity">
    <text evidence="1 2">Belongs to the BolA/IbaG family.</text>
</comment>
<dbReference type="PANTHER" id="PTHR46229:SF2">
    <property type="entry name" value="BOLA-LIKE PROTEIN 1"/>
    <property type="match status" value="1"/>
</dbReference>
<sequence length="141" mass="15470">MSVLNILRCSGVLQKVKFLPSLSAAVNSYAFLSSQSAEEFVENVVKRKLENALQPEFIEVINESTRHNVPRGSASHIRVTIVSPMFNSKNLVQRHRLVMAALQEELKGPIHALAIDAISSTEVKGKVESQESPTCRGGSKL</sequence>
<dbReference type="SUPFAM" id="SSF82657">
    <property type="entry name" value="BolA-like"/>
    <property type="match status" value="1"/>
</dbReference>
<dbReference type="AlphaFoldDB" id="A0AAV6U8N2"/>
<comment type="caution">
    <text evidence="3">The sequence shown here is derived from an EMBL/GenBank/DDBJ whole genome shotgun (WGS) entry which is preliminary data.</text>
</comment>
<evidence type="ECO:0000256" key="2">
    <source>
        <dbReference type="RuleBase" id="RU003860"/>
    </source>
</evidence>
<dbReference type="InterPro" id="IPR002634">
    <property type="entry name" value="BolA"/>
</dbReference>
<dbReference type="Gene3D" id="3.30.300.90">
    <property type="entry name" value="BolA-like"/>
    <property type="match status" value="1"/>
</dbReference>
<protein>
    <recommendedName>
        <fullName evidence="5">BolA-like protein</fullName>
    </recommendedName>
</protein>
<gene>
    <name evidence="3" type="ORF">JTE90_028869</name>
</gene>
<proteinExistence type="inferred from homology"/>
<reference evidence="3 4" key="1">
    <citation type="journal article" date="2022" name="Nat. Ecol. Evol.">
        <title>A masculinizing supergene underlies an exaggerated male reproductive morph in a spider.</title>
        <authorList>
            <person name="Hendrickx F."/>
            <person name="De Corte Z."/>
            <person name="Sonet G."/>
            <person name="Van Belleghem S.M."/>
            <person name="Kostlbacher S."/>
            <person name="Vangestel C."/>
        </authorList>
    </citation>
    <scope>NUCLEOTIDE SEQUENCE [LARGE SCALE GENOMIC DNA]</scope>
    <source>
        <strain evidence="3">W744_W776</strain>
    </source>
</reference>
<evidence type="ECO:0008006" key="5">
    <source>
        <dbReference type="Google" id="ProtNLM"/>
    </source>
</evidence>
<dbReference type="EMBL" id="JAFNEN010000568">
    <property type="protein sequence ID" value="KAG8180321.1"/>
    <property type="molecule type" value="Genomic_DNA"/>
</dbReference>
<evidence type="ECO:0000313" key="4">
    <source>
        <dbReference type="Proteomes" id="UP000827092"/>
    </source>
</evidence>
<accession>A0AAV6U8N2</accession>
<dbReference type="InterPro" id="IPR036065">
    <property type="entry name" value="BolA-like_sf"/>
</dbReference>
<organism evidence="3 4">
    <name type="scientific">Oedothorax gibbosus</name>
    <dbReference type="NCBI Taxonomy" id="931172"/>
    <lineage>
        <taxon>Eukaryota</taxon>
        <taxon>Metazoa</taxon>
        <taxon>Ecdysozoa</taxon>
        <taxon>Arthropoda</taxon>
        <taxon>Chelicerata</taxon>
        <taxon>Arachnida</taxon>
        <taxon>Araneae</taxon>
        <taxon>Araneomorphae</taxon>
        <taxon>Entelegynae</taxon>
        <taxon>Araneoidea</taxon>
        <taxon>Linyphiidae</taxon>
        <taxon>Erigoninae</taxon>
        <taxon>Oedothorax</taxon>
    </lineage>
</organism>
<evidence type="ECO:0000313" key="3">
    <source>
        <dbReference type="EMBL" id="KAG8180321.1"/>
    </source>
</evidence>
<dbReference type="Proteomes" id="UP000827092">
    <property type="component" value="Unassembled WGS sequence"/>
</dbReference>
<keyword evidence="4" id="KW-1185">Reference proteome</keyword>
<evidence type="ECO:0000256" key="1">
    <source>
        <dbReference type="ARBA" id="ARBA00005578"/>
    </source>
</evidence>
<dbReference type="PANTHER" id="PTHR46229">
    <property type="entry name" value="BOLA TRANSCRIPTION REGULATOR"/>
    <property type="match status" value="1"/>
</dbReference>
<name>A0AAV6U8N2_9ARAC</name>
<dbReference type="InterPro" id="IPR050961">
    <property type="entry name" value="BolA/IbaG_stress_morph_reg"/>
</dbReference>
<dbReference type="Pfam" id="PF01722">
    <property type="entry name" value="BolA"/>
    <property type="match status" value="1"/>
</dbReference>